<dbReference type="Proteomes" id="UP000515847">
    <property type="component" value="Chromosome"/>
</dbReference>
<dbReference type="GO" id="GO:0003700">
    <property type="term" value="F:DNA-binding transcription factor activity"/>
    <property type="evidence" value="ECO:0007669"/>
    <property type="project" value="InterPro"/>
</dbReference>
<dbReference type="Pfam" id="PF00126">
    <property type="entry name" value="HTH_1"/>
    <property type="match status" value="1"/>
</dbReference>
<dbReference type="KEGG" id="tfr:BR63_17370"/>
<dbReference type="PANTHER" id="PTHR30419">
    <property type="entry name" value="HTH-TYPE TRANSCRIPTIONAL REGULATOR YBHD"/>
    <property type="match status" value="1"/>
</dbReference>
<dbReference type="SUPFAM" id="SSF53850">
    <property type="entry name" value="Periplasmic binding protein-like II"/>
    <property type="match status" value="1"/>
</dbReference>
<evidence type="ECO:0000256" key="1">
    <source>
        <dbReference type="ARBA" id="ARBA00009437"/>
    </source>
</evidence>
<reference evidence="6 7" key="1">
    <citation type="journal article" date="2019" name="Front. Microbiol.">
        <title>Thermoanaerosceptrum fracticalcis gen. nov. sp. nov., a Novel Fumarate-Fermenting Microorganism From a Deep Fractured Carbonate Aquifer of the US Great Basin.</title>
        <authorList>
            <person name="Hamilton-Brehm S.D."/>
            <person name="Stewart L.E."/>
            <person name="Zavarin M."/>
            <person name="Caldwell M."/>
            <person name="Lawson P.A."/>
            <person name="Onstott T.C."/>
            <person name="Grzymski J."/>
            <person name="Neveux I."/>
            <person name="Lollar B.S."/>
            <person name="Russell C.E."/>
            <person name="Moser D.P."/>
        </authorList>
    </citation>
    <scope>NUCLEOTIDE SEQUENCE [LARGE SCALE GENOMIC DNA]</scope>
    <source>
        <strain evidence="6 7">DRI-13</strain>
    </source>
</reference>
<organism evidence="6 7">
    <name type="scientific">Thermanaerosceptrum fracticalcis</name>
    <dbReference type="NCBI Taxonomy" id="1712410"/>
    <lineage>
        <taxon>Bacteria</taxon>
        <taxon>Bacillati</taxon>
        <taxon>Bacillota</taxon>
        <taxon>Clostridia</taxon>
        <taxon>Eubacteriales</taxon>
        <taxon>Peptococcaceae</taxon>
        <taxon>Thermanaerosceptrum</taxon>
    </lineage>
</organism>
<proteinExistence type="inferred from homology"/>
<gene>
    <name evidence="6" type="ORF">BR63_17370</name>
</gene>
<dbReference type="EMBL" id="CP045798">
    <property type="protein sequence ID" value="QNB47871.1"/>
    <property type="molecule type" value="Genomic_DNA"/>
</dbReference>
<protein>
    <submittedName>
        <fullName evidence="6">LysR family transcriptional regulator</fullName>
    </submittedName>
</protein>
<keyword evidence="7" id="KW-1185">Reference proteome</keyword>
<dbReference type="PROSITE" id="PS50931">
    <property type="entry name" value="HTH_LYSR"/>
    <property type="match status" value="1"/>
</dbReference>
<dbReference type="InterPro" id="IPR005119">
    <property type="entry name" value="LysR_subst-bd"/>
</dbReference>
<dbReference type="SUPFAM" id="SSF46785">
    <property type="entry name" value="Winged helix' DNA-binding domain"/>
    <property type="match status" value="1"/>
</dbReference>
<keyword evidence="2" id="KW-0805">Transcription regulation</keyword>
<name>A0A7G6E717_THEFR</name>
<comment type="similarity">
    <text evidence="1">Belongs to the LysR transcriptional regulatory family.</text>
</comment>
<dbReference type="InterPro" id="IPR036388">
    <property type="entry name" value="WH-like_DNA-bd_sf"/>
</dbReference>
<evidence type="ECO:0000313" key="6">
    <source>
        <dbReference type="EMBL" id="QNB47871.1"/>
    </source>
</evidence>
<accession>A0A7G6E717</accession>
<evidence type="ECO:0000256" key="2">
    <source>
        <dbReference type="ARBA" id="ARBA00023015"/>
    </source>
</evidence>
<evidence type="ECO:0000256" key="3">
    <source>
        <dbReference type="ARBA" id="ARBA00023125"/>
    </source>
</evidence>
<dbReference type="Pfam" id="PF03466">
    <property type="entry name" value="LysR_substrate"/>
    <property type="match status" value="1"/>
</dbReference>
<dbReference type="Gene3D" id="1.10.10.10">
    <property type="entry name" value="Winged helix-like DNA-binding domain superfamily/Winged helix DNA-binding domain"/>
    <property type="match status" value="1"/>
</dbReference>
<dbReference type="AlphaFoldDB" id="A0A7G6E717"/>
<keyword evidence="3" id="KW-0238">DNA-binding</keyword>
<dbReference type="InterPro" id="IPR050950">
    <property type="entry name" value="HTH-type_LysR_regulators"/>
</dbReference>
<sequence length="288" mass="32657">MELRQLEYFQMVSRLNNITRAAERLHVTQPSITIAIQKLEDELGVTLFDRSQKQITLTAEGQVFLQRVENILRSIQDAMLEMNDYRDLQKGSIKIGIPPMIGSFLFPEIFANFKTLYPHLELCIIEEGSIAIRKLLEKGELDLGIVIISHPSPLLETLPITKGEILLCLPPNHPLVHCSSVPFFQLRGESFILLKEDTYHRQIIMEECSKNKFTPNIILSSSQIETIRGLVAKGVGISFLLDVIARKSADVISLPLSEPLFIEIGLAWKKDKYLSKASQVFIEFVKNL</sequence>
<dbReference type="RefSeq" id="WP_034421145.1">
    <property type="nucleotide sequence ID" value="NZ_CP045798.1"/>
</dbReference>
<dbReference type="InterPro" id="IPR036390">
    <property type="entry name" value="WH_DNA-bd_sf"/>
</dbReference>
<dbReference type="OrthoDB" id="9803714at2"/>
<dbReference type="InterPro" id="IPR000847">
    <property type="entry name" value="LysR_HTH_N"/>
</dbReference>
<evidence type="ECO:0000313" key="7">
    <source>
        <dbReference type="Proteomes" id="UP000515847"/>
    </source>
</evidence>
<keyword evidence="4" id="KW-0804">Transcription</keyword>
<dbReference type="FunFam" id="1.10.10.10:FF:000001">
    <property type="entry name" value="LysR family transcriptional regulator"/>
    <property type="match status" value="1"/>
</dbReference>
<dbReference type="Gene3D" id="3.40.190.290">
    <property type="match status" value="1"/>
</dbReference>
<dbReference type="GO" id="GO:0005829">
    <property type="term" value="C:cytosol"/>
    <property type="evidence" value="ECO:0007669"/>
    <property type="project" value="TreeGrafter"/>
</dbReference>
<dbReference type="PRINTS" id="PR00039">
    <property type="entry name" value="HTHLYSR"/>
</dbReference>
<evidence type="ECO:0000256" key="4">
    <source>
        <dbReference type="ARBA" id="ARBA00023163"/>
    </source>
</evidence>
<dbReference type="GO" id="GO:0003677">
    <property type="term" value="F:DNA binding"/>
    <property type="evidence" value="ECO:0007669"/>
    <property type="project" value="UniProtKB-KW"/>
</dbReference>
<evidence type="ECO:0000259" key="5">
    <source>
        <dbReference type="PROSITE" id="PS50931"/>
    </source>
</evidence>
<feature type="domain" description="HTH lysR-type" evidence="5">
    <location>
        <begin position="1"/>
        <end position="58"/>
    </location>
</feature>
<dbReference type="PANTHER" id="PTHR30419:SF30">
    <property type="entry name" value="LYSR FAMILY TRANSCRIPTIONAL REGULATOR"/>
    <property type="match status" value="1"/>
</dbReference>
<dbReference type="CDD" id="cd05466">
    <property type="entry name" value="PBP2_LTTR_substrate"/>
    <property type="match status" value="1"/>
</dbReference>